<name>M5AC62_LEVBR</name>
<organism evidence="1 2">
    <name type="scientific">Levilactobacillus brevis KB290</name>
    <dbReference type="NCBI Taxonomy" id="1001583"/>
    <lineage>
        <taxon>Bacteria</taxon>
        <taxon>Bacillati</taxon>
        <taxon>Bacillota</taxon>
        <taxon>Bacilli</taxon>
        <taxon>Lactobacillales</taxon>
        <taxon>Lactobacillaceae</taxon>
        <taxon>Levilactobacillus</taxon>
    </lineage>
</organism>
<reference evidence="1 2" key="1">
    <citation type="journal article" date="2013" name="PLoS ONE">
        <title>Genomic Analysis by Deep Sequencing of the Probiotic Lactobacillus brevis KB290 Harboring Nine Plasmids Reveals Genomic Stability.</title>
        <authorList>
            <person name="Fukao M."/>
            <person name="Oshima K."/>
            <person name="Morita H."/>
            <person name="Toh H."/>
            <person name="Suda W."/>
            <person name="Kim S.W."/>
            <person name="Suzuki S."/>
            <person name="Yakabe T."/>
            <person name="Hattori M."/>
            <person name="Yajima N."/>
        </authorList>
    </citation>
    <scope>NUCLEOTIDE SEQUENCE [LARGE SCALE GENOMIC DNA]</scope>
    <source>
        <strain evidence="1 2">KB290</strain>
    </source>
</reference>
<gene>
    <name evidence="1" type="ORF">LVISKB_0719</name>
</gene>
<evidence type="ECO:0000313" key="2">
    <source>
        <dbReference type="Proteomes" id="UP000012042"/>
    </source>
</evidence>
<dbReference type="PATRIC" id="fig|1001583.3.peg.709"/>
<evidence type="ECO:0000313" key="1">
    <source>
        <dbReference type="EMBL" id="BAN06354.1"/>
    </source>
</evidence>
<dbReference type="HOGENOM" id="CLU_2990928_0_0_9"/>
<accession>M5AC62</accession>
<dbReference type="AlphaFoldDB" id="M5AC62"/>
<sequence>MERRRLKSMSKKRMSDEEEKRWRKIVFMDDAHADKTVRKTRPYVYGEEPMKQSWWERLTARFSRR</sequence>
<dbReference type="Proteomes" id="UP000012042">
    <property type="component" value="Chromosome"/>
</dbReference>
<protein>
    <submittedName>
        <fullName evidence="1">Uncharacterized protein</fullName>
    </submittedName>
</protein>
<proteinExistence type="predicted"/>
<dbReference type="EMBL" id="AP012167">
    <property type="protein sequence ID" value="BAN06354.1"/>
    <property type="molecule type" value="Genomic_DNA"/>
</dbReference>
<dbReference type="KEGG" id="lbk:LVISKB_0719"/>